<name>A0ABQ4ERA9_9ACTN</name>
<dbReference type="EMBL" id="BONX01000023">
    <property type="protein sequence ID" value="GIG97198.1"/>
    <property type="molecule type" value="Genomic_DNA"/>
</dbReference>
<dbReference type="RefSeq" id="WP_203858671.1">
    <property type="nucleotide sequence ID" value="NZ_BAAAZQ010000001.1"/>
</dbReference>
<dbReference type="InterPro" id="IPR045981">
    <property type="entry name" value="DUF5937"/>
</dbReference>
<dbReference type="PROSITE" id="PS50987">
    <property type="entry name" value="HTH_ARSR_2"/>
    <property type="match status" value="1"/>
</dbReference>
<proteinExistence type="predicted"/>
<organism evidence="5 6">
    <name type="scientific">Plantactinospora mayteni</name>
    <dbReference type="NCBI Taxonomy" id="566021"/>
    <lineage>
        <taxon>Bacteria</taxon>
        <taxon>Bacillati</taxon>
        <taxon>Actinomycetota</taxon>
        <taxon>Actinomycetes</taxon>
        <taxon>Micromonosporales</taxon>
        <taxon>Micromonosporaceae</taxon>
        <taxon>Plantactinospora</taxon>
    </lineage>
</organism>
<comment type="caution">
    <text evidence="5">The sequence shown here is derived from an EMBL/GenBank/DDBJ whole genome shotgun (WGS) entry which is preliminary data.</text>
</comment>
<dbReference type="PANTHER" id="PTHR43132">
    <property type="entry name" value="ARSENICAL RESISTANCE OPERON REPRESSOR ARSR-RELATED"/>
    <property type="match status" value="1"/>
</dbReference>
<dbReference type="InterPro" id="IPR036390">
    <property type="entry name" value="WH_DNA-bd_sf"/>
</dbReference>
<keyword evidence="6" id="KW-1185">Reference proteome</keyword>
<dbReference type="SMART" id="SM00418">
    <property type="entry name" value="HTH_ARSR"/>
    <property type="match status" value="1"/>
</dbReference>
<accession>A0ABQ4ERA9</accession>
<feature type="domain" description="HTH arsR-type" evidence="4">
    <location>
        <begin position="244"/>
        <end position="333"/>
    </location>
</feature>
<dbReference type="Proteomes" id="UP000621500">
    <property type="component" value="Unassembled WGS sequence"/>
</dbReference>
<dbReference type="Pfam" id="PF12840">
    <property type="entry name" value="HTH_20"/>
    <property type="match status" value="1"/>
</dbReference>
<keyword evidence="2" id="KW-0238">DNA-binding</keyword>
<keyword evidence="3" id="KW-0804">Transcription</keyword>
<keyword evidence="1" id="KW-0805">Transcription regulation</keyword>
<dbReference type="Gene3D" id="1.10.10.10">
    <property type="entry name" value="Winged helix-like DNA-binding domain superfamily/Winged helix DNA-binding domain"/>
    <property type="match status" value="1"/>
</dbReference>
<evidence type="ECO:0000256" key="2">
    <source>
        <dbReference type="ARBA" id="ARBA00023125"/>
    </source>
</evidence>
<dbReference type="SUPFAM" id="SSF46785">
    <property type="entry name" value="Winged helix' DNA-binding domain"/>
    <property type="match status" value="1"/>
</dbReference>
<evidence type="ECO:0000313" key="5">
    <source>
        <dbReference type="EMBL" id="GIG97198.1"/>
    </source>
</evidence>
<reference evidence="5 6" key="1">
    <citation type="submission" date="2021-01" db="EMBL/GenBank/DDBJ databases">
        <title>Whole genome shotgun sequence of Plantactinospora mayteni NBRC 109088.</title>
        <authorList>
            <person name="Komaki H."/>
            <person name="Tamura T."/>
        </authorList>
    </citation>
    <scope>NUCLEOTIDE SEQUENCE [LARGE SCALE GENOMIC DNA]</scope>
    <source>
        <strain evidence="5 6">NBRC 109088</strain>
    </source>
</reference>
<dbReference type="Pfam" id="PF19361">
    <property type="entry name" value="DUF5937"/>
    <property type="match status" value="1"/>
</dbReference>
<dbReference type="InterPro" id="IPR011991">
    <property type="entry name" value="ArsR-like_HTH"/>
</dbReference>
<evidence type="ECO:0000256" key="3">
    <source>
        <dbReference type="ARBA" id="ARBA00023163"/>
    </source>
</evidence>
<protein>
    <submittedName>
        <fullName evidence="5">Transcriptional regulator</fullName>
    </submittedName>
</protein>
<dbReference type="CDD" id="cd00090">
    <property type="entry name" value="HTH_ARSR"/>
    <property type="match status" value="1"/>
</dbReference>
<dbReference type="InterPro" id="IPR036388">
    <property type="entry name" value="WH-like_DNA-bd_sf"/>
</dbReference>
<dbReference type="PANTHER" id="PTHR43132:SF6">
    <property type="entry name" value="HTH-TYPE TRANSCRIPTIONAL REPRESSOR CZRA"/>
    <property type="match status" value="1"/>
</dbReference>
<dbReference type="InterPro" id="IPR051011">
    <property type="entry name" value="Metal_resp_trans_reg"/>
</dbReference>
<gene>
    <name evidence="5" type="ORF">Pma05_37710</name>
</gene>
<dbReference type="InterPro" id="IPR001845">
    <property type="entry name" value="HTH_ArsR_DNA-bd_dom"/>
</dbReference>
<sequence length="333" mass="36492">MIRLRFSVDDVSRIRFGFAPVREAVLGVRALATPGRGAALHTPWVRRVAPALRTVDMELLGTLVRPAGYIPDFLIPVTRARTESLDAGLARIAATELTLVTEQLEHLAGHTLAQRGPGRAARVARLRRLAADPAVALGRIVAALRHYWTVALAPDWPRVRALLQADLSYRLEQLAEGGVRQLFRTLHPLVTLRGDTLEIVKYYDGLAHLDRRGLLLVPCVFAWPDVVVRTADPQPTVTYPPRGLGRLWESVASPAPRANALGDLIGRSRARVLAQLDLPMTTTQLACLLDLSAPTLNVHLKTLRAAGVVSARRHGRAVLYARTDLGERLLGED</sequence>
<evidence type="ECO:0000256" key="1">
    <source>
        <dbReference type="ARBA" id="ARBA00023015"/>
    </source>
</evidence>
<evidence type="ECO:0000313" key="6">
    <source>
        <dbReference type="Proteomes" id="UP000621500"/>
    </source>
</evidence>
<evidence type="ECO:0000259" key="4">
    <source>
        <dbReference type="PROSITE" id="PS50987"/>
    </source>
</evidence>